<evidence type="ECO:0000256" key="4">
    <source>
        <dbReference type="ARBA" id="ARBA00022692"/>
    </source>
</evidence>
<sequence>ISIILGFIGARLLFIFLEPNLFQNPIEIIRIWDGGLASYGGLILAVFGSVIYAKKNKLDVLKYADLFVIPIALAFAVARLGCVLVNDHLGKLTNLPWGITVEGVTRHPISAYYSISLFVLVAILILFRKNFLKAKGRSTFFALTFYSLLNFIIDNFKDFEDKTFNYYANQIFLLLIFIISFYFLIREILIKKNIKKL</sequence>
<keyword evidence="2" id="KW-1003">Cell membrane</keyword>
<evidence type="ECO:0000256" key="7">
    <source>
        <dbReference type="SAM" id="Phobius"/>
    </source>
</evidence>
<evidence type="ECO:0000313" key="9">
    <source>
        <dbReference type="Proteomes" id="UP000318296"/>
    </source>
</evidence>
<comment type="similarity">
    <text evidence="1">Belongs to the Lgt family.</text>
</comment>
<dbReference type="Pfam" id="PF01790">
    <property type="entry name" value="LGT"/>
    <property type="match status" value="1"/>
</dbReference>
<keyword evidence="4 7" id="KW-0812">Transmembrane</keyword>
<keyword evidence="3 8" id="KW-0808">Transferase</keyword>
<feature type="transmembrane region" description="Helical" evidence="7">
    <location>
        <begin position="139"/>
        <end position="156"/>
    </location>
</feature>
<comment type="caution">
    <text evidence="8">The sequence shown here is derived from an EMBL/GenBank/DDBJ whole genome shotgun (WGS) entry which is preliminary data.</text>
</comment>
<dbReference type="PANTHER" id="PTHR30589">
    <property type="entry name" value="PROLIPOPROTEIN DIACYLGLYCERYL TRANSFERASE"/>
    <property type="match status" value="1"/>
</dbReference>
<feature type="transmembrane region" description="Helical" evidence="7">
    <location>
        <begin position="36"/>
        <end position="54"/>
    </location>
</feature>
<protein>
    <submittedName>
        <fullName evidence="8">Phosphatidylglycerol:prolipoprotein diacylglycerol transferase</fullName>
    </submittedName>
</protein>
<evidence type="ECO:0000256" key="1">
    <source>
        <dbReference type="ARBA" id="ARBA00007150"/>
    </source>
</evidence>
<proteinExistence type="inferred from homology"/>
<feature type="transmembrane region" description="Helical" evidence="7">
    <location>
        <begin position="109"/>
        <end position="127"/>
    </location>
</feature>
<dbReference type="InterPro" id="IPR001640">
    <property type="entry name" value="Lgt"/>
</dbReference>
<feature type="transmembrane region" description="Helical" evidence="7">
    <location>
        <begin position="168"/>
        <end position="185"/>
    </location>
</feature>
<dbReference type="GO" id="GO:0005886">
    <property type="term" value="C:plasma membrane"/>
    <property type="evidence" value="ECO:0007669"/>
    <property type="project" value="InterPro"/>
</dbReference>
<gene>
    <name evidence="8" type="ORF">CEN92_333</name>
</gene>
<dbReference type="AlphaFoldDB" id="A0A554LDV7"/>
<feature type="non-terminal residue" evidence="8">
    <location>
        <position position="1"/>
    </location>
</feature>
<evidence type="ECO:0000313" key="8">
    <source>
        <dbReference type="EMBL" id="TSC91063.1"/>
    </source>
</evidence>
<evidence type="ECO:0000256" key="6">
    <source>
        <dbReference type="ARBA" id="ARBA00023136"/>
    </source>
</evidence>
<accession>A0A554LDV7</accession>
<evidence type="ECO:0000256" key="2">
    <source>
        <dbReference type="ARBA" id="ARBA00022475"/>
    </source>
</evidence>
<dbReference type="PANTHER" id="PTHR30589:SF0">
    <property type="entry name" value="PHOSPHATIDYLGLYCEROL--PROLIPOPROTEIN DIACYLGLYCERYL TRANSFERASE"/>
    <property type="match status" value="1"/>
</dbReference>
<keyword evidence="8" id="KW-0449">Lipoprotein</keyword>
<organism evidence="8 9">
    <name type="scientific">Candidatus Berkelbacteria bacterium Licking1014_96</name>
    <dbReference type="NCBI Taxonomy" id="2017149"/>
    <lineage>
        <taxon>Bacteria</taxon>
        <taxon>Candidatus Berkelbacteria</taxon>
    </lineage>
</organism>
<dbReference type="Proteomes" id="UP000318296">
    <property type="component" value="Unassembled WGS sequence"/>
</dbReference>
<reference evidence="8 9" key="1">
    <citation type="submission" date="2017-07" db="EMBL/GenBank/DDBJ databases">
        <title>Mechanisms for carbon and nitrogen cycling indicate functional differentiation within the Candidate Phyla Radiation.</title>
        <authorList>
            <person name="Danczak R.E."/>
            <person name="Johnston M.D."/>
            <person name="Kenah C."/>
            <person name="Slattery M."/>
            <person name="Wrighton K.C."/>
            <person name="Wilkins M.J."/>
        </authorList>
    </citation>
    <scope>NUCLEOTIDE SEQUENCE [LARGE SCALE GENOMIC DNA]</scope>
    <source>
        <strain evidence="8">Licking1014_96</strain>
    </source>
</reference>
<dbReference type="EMBL" id="VMGH01000048">
    <property type="protein sequence ID" value="TSC91063.1"/>
    <property type="molecule type" value="Genomic_DNA"/>
</dbReference>
<dbReference type="GO" id="GO:0008961">
    <property type="term" value="F:phosphatidylglycerol-prolipoprotein diacylglyceryl transferase activity"/>
    <property type="evidence" value="ECO:0007669"/>
    <property type="project" value="InterPro"/>
</dbReference>
<evidence type="ECO:0000256" key="5">
    <source>
        <dbReference type="ARBA" id="ARBA00022989"/>
    </source>
</evidence>
<name>A0A554LDV7_9BACT</name>
<feature type="transmembrane region" description="Helical" evidence="7">
    <location>
        <begin position="66"/>
        <end position="89"/>
    </location>
</feature>
<keyword evidence="5 7" id="KW-1133">Transmembrane helix</keyword>
<dbReference type="GO" id="GO:0042158">
    <property type="term" value="P:lipoprotein biosynthetic process"/>
    <property type="evidence" value="ECO:0007669"/>
    <property type="project" value="InterPro"/>
</dbReference>
<keyword evidence="6 7" id="KW-0472">Membrane</keyword>
<evidence type="ECO:0000256" key="3">
    <source>
        <dbReference type="ARBA" id="ARBA00022679"/>
    </source>
</evidence>